<dbReference type="InterPro" id="IPR028889">
    <property type="entry name" value="USP"/>
</dbReference>
<dbReference type="InterPro" id="IPR048841">
    <property type="entry name" value="PAN2_N"/>
</dbReference>
<feature type="binding site" evidence="9">
    <location>
        <position position="932"/>
    </location>
    <ligand>
        <name>a divalent metal cation</name>
        <dbReference type="ChEBI" id="CHEBI:60240"/>
        <note>catalytic</note>
    </ligand>
</feature>
<organism evidence="12 13">
    <name type="scientific">Rhodotorula taiwanensis</name>
    <dbReference type="NCBI Taxonomy" id="741276"/>
    <lineage>
        <taxon>Eukaryota</taxon>
        <taxon>Fungi</taxon>
        <taxon>Dikarya</taxon>
        <taxon>Basidiomycota</taxon>
        <taxon>Pucciniomycotina</taxon>
        <taxon>Microbotryomycetes</taxon>
        <taxon>Sporidiobolales</taxon>
        <taxon>Sporidiobolaceae</taxon>
        <taxon>Rhodotorula</taxon>
    </lineage>
</organism>
<dbReference type="GO" id="GO:0000932">
    <property type="term" value="C:P-body"/>
    <property type="evidence" value="ECO:0007669"/>
    <property type="project" value="TreeGrafter"/>
</dbReference>
<dbReference type="GO" id="GO:0003676">
    <property type="term" value="F:nucleic acid binding"/>
    <property type="evidence" value="ECO:0007669"/>
    <property type="project" value="InterPro"/>
</dbReference>
<dbReference type="InterPro" id="IPR028881">
    <property type="entry name" value="PAN2_UCH_dom"/>
</dbReference>
<dbReference type="EMBL" id="PJQD01000048">
    <property type="protein sequence ID" value="POY72587.1"/>
    <property type="molecule type" value="Genomic_DNA"/>
</dbReference>
<evidence type="ECO:0000256" key="9">
    <source>
        <dbReference type="HAMAP-Rule" id="MF_03182"/>
    </source>
</evidence>
<evidence type="ECO:0000256" key="1">
    <source>
        <dbReference type="ARBA" id="ARBA00004496"/>
    </source>
</evidence>
<dbReference type="SMART" id="SM00479">
    <property type="entry name" value="EXOIII"/>
    <property type="match status" value="1"/>
</dbReference>
<evidence type="ECO:0000256" key="5">
    <source>
        <dbReference type="ARBA" id="ARBA00022722"/>
    </source>
</evidence>
<comment type="subcellular location">
    <subcellularLocation>
        <location evidence="1 9">Cytoplasm</location>
    </subcellularLocation>
</comment>
<feature type="binding site" evidence="9">
    <location>
        <position position="934"/>
    </location>
    <ligand>
        <name>a divalent metal cation</name>
        <dbReference type="ChEBI" id="CHEBI:60240"/>
        <note>catalytic</note>
    </ligand>
</feature>
<protein>
    <recommendedName>
        <fullName evidence="9">PAN2-PAN3 deadenylation complex catalytic subunit PAN2</fullName>
        <ecNumber evidence="9">3.1.13.4</ecNumber>
    </recommendedName>
    <alternativeName>
        <fullName evidence="9">PAB1P-dependent poly(A)-specific ribonuclease</fullName>
    </alternativeName>
    <alternativeName>
        <fullName evidence="9">Poly(A)-nuclease deadenylation complex subunit 2</fullName>
        <shortName evidence="9">PAN deadenylation complex subunit 2</shortName>
    </alternativeName>
</protein>
<keyword evidence="5 9" id="KW-0540">Nuclease</keyword>
<evidence type="ECO:0000256" key="10">
    <source>
        <dbReference type="SAM" id="MobiDB-lite"/>
    </source>
</evidence>
<comment type="cofactor">
    <cofactor evidence="9">
        <name>a divalent metal cation</name>
        <dbReference type="ChEBI" id="CHEBI:60240"/>
    </cofactor>
    <text evidence="9">Binds 2 metal cations per subunit in the catalytic exonuclease domain.</text>
</comment>
<name>A0A2S5B747_9BASI</name>
<dbReference type="InterPro" id="IPR030843">
    <property type="entry name" value="PAN2"/>
</dbReference>
<dbReference type="Pfam" id="PF00929">
    <property type="entry name" value="RNase_T"/>
    <property type="match status" value="1"/>
</dbReference>
<evidence type="ECO:0000256" key="2">
    <source>
        <dbReference type="ARBA" id="ARBA00022490"/>
    </source>
</evidence>
<evidence type="ECO:0000313" key="12">
    <source>
        <dbReference type="EMBL" id="POY72587.1"/>
    </source>
</evidence>
<feature type="region of interest" description="Disordered" evidence="10">
    <location>
        <begin position="1128"/>
        <end position="1186"/>
    </location>
</feature>
<dbReference type="InterPro" id="IPR036397">
    <property type="entry name" value="RNaseH_sf"/>
</dbReference>
<reference evidence="12 13" key="1">
    <citation type="journal article" date="2018" name="Front. Microbiol.">
        <title>Prospects for Fungal Bioremediation of Acidic Radioactive Waste Sites: Characterization and Genome Sequence of Rhodotorula taiwanensis MD1149.</title>
        <authorList>
            <person name="Tkavc R."/>
            <person name="Matrosova V.Y."/>
            <person name="Grichenko O.E."/>
            <person name="Gostincar C."/>
            <person name="Volpe R.P."/>
            <person name="Klimenkova P."/>
            <person name="Gaidamakova E.K."/>
            <person name="Zhou C.E."/>
            <person name="Stewart B.J."/>
            <person name="Lyman M.G."/>
            <person name="Malfatti S.A."/>
            <person name="Rubinfeld B."/>
            <person name="Courtot M."/>
            <person name="Singh J."/>
            <person name="Dalgard C.L."/>
            <person name="Hamilton T."/>
            <person name="Frey K.G."/>
            <person name="Gunde-Cimerman N."/>
            <person name="Dugan L."/>
            <person name="Daly M.J."/>
        </authorList>
    </citation>
    <scope>NUCLEOTIDE SEQUENCE [LARGE SCALE GENOMIC DNA]</scope>
    <source>
        <strain evidence="12 13">MD1149</strain>
    </source>
</reference>
<dbReference type="SUPFAM" id="SSF69322">
    <property type="entry name" value="Tricorn protease domain 2"/>
    <property type="match status" value="1"/>
</dbReference>
<feature type="compositionally biased region" description="Low complexity" evidence="10">
    <location>
        <begin position="440"/>
        <end position="449"/>
    </location>
</feature>
<feature type="compositionally biased region" description="Acidic residues" evidence="10">
    <location>
        <begin position="479"/>
        <end position="489"/>
    </location>
</feature>
<dbReference type="OrthoDB" id="16516at2759"/>
<dbReference type="CDD" id="cd06143">
    <property type="entry name" value="PAN2_exo"/>
    <property type="match status" value="1"/>
</dbReference>
<dbReference type="PANTHER" id="PTHR15728:SF0">
    <property type="entry name" value="PAN2-PAN3 DEADENYLATION COMPLEX CATALYTIC SUBUNIT PAN2"/>
    <property type="match status" value="1"/>
</dbReference>
<feature type="binding site" evidence="9">
    <location>
        <position position="1041"/>
    </location>
    <ligand>
        <name>a divalent metal cation</name>
        <dbReference type="ChEBI" id="CHEBI:60240"/>
        <note>catalytic</note>
    </ligand>
</feature>
<comment type="caution">
    <text evidence="12">The sequence shown here is derived from an EMBL/GenBank/DDBJ whole genome shotgun (WGS) entry which is preliminary data.</text>
</comment>
<dbReference type="GO" id="GO:0031251">
    <property type="term" value="C:PAN complex"/>
    <property type="evidence" value="ECO:0007669"/>
    <property type="project" value="UniProtKB-UniRule"/>
</dbReference>
<feature type="region of interest" description="Disordered" evidence="10">
    <location>
        <begin position="436"/>
        <end position="490"/>
    </location>
</feature>
<dbReference type="EC" id="3.1.13.4" evidence="9"/>
<evidence type="ECO:0000256" key="7">
    <source>
        <dbReference type="ARBA" id="ARBA00022801"/>
    </source>
</evidence>
<dbReference type="InterPro" id="IPR012337">
    <property type="entry name" value="RNaseH-like_sf"/>
</dbReference>
<evidence type="ECO:0000259" key="11">
    <source>
        <dbReference type="PROSITE" id="PS50235"/>
    </source>
</evidence>
<comment type="caution">
    <text evidence="9">Lacks conserved residue(s) required for the propagation of feature annotation.</text>
</comment>
<dbReference type="InterPro" id="IPR013520">
    <property type="entry name" value="Ribonucl_H"/>
</dbReference>
<feature type="compositionally biased region" description="Low complexity" evidence="10">
    <location>
        <begin position="1165"/>
        <end position="1179"/>
    </location>
</feature>
<proteinExistence type="inferred from homology"/>
<evidence type="ECO:0000256" key="3">
    <source>
        <dbReference type="ARBA" id="ARBA00022574"/>
    </source>
</evidence>
<comment type="activity regulation">
    <text evidence="9">Positively regulated by the regulatory subunit PAN3.</text>
</comment>
<evidence type="ECO:0000256" key="4">
    <source>
        <dbReference type="ARBA" id="ARBA00022664"/>
    </source>
</evidence>
<dbReference type="STRING" id="741276.A0A2S5B747"/>
<comment type="function">
    <text evidence="9">Catalytic subunit of the poly(A)-nuclease (PAN) deadenylation complex, one of two cytoplasmic mRNA deadenylases involved in mRNA turnover. PAN specifically shortens poly(A) tails of RNA and the activity is stimulated by poly(A)-binding protein PAB1. PAN deadenylation is followed by rapid degradation of the shortened mRNA tails by the CCR4-NOT complex. Deadenylated mRNAs are then degraded by two alternative mechanisms, namely exosome-mediated 3'-5' exonucleolytic degradation, or deadenlyation-dependent mRNA decaping and subsequent 5'-3' exonucleolytic degradation by XRN1. May also be involved in post-transcriptional maturation of mRNA poly(A) tails.</text>
</comment>
<evidence type="ECO:0000313" key="13">
    <source>
        <dbReference type="Proteomes" id="UP000237144"/>
    </source>
</evidence>
<comment type="subunit">
    <text evidence="9">Forms a heterotrimer with an asymmetric homodimer of the regulatory subunit PAN3 to form the poly(A)-nuclease (PAN) deadenylation complex.</text>
</comment>
<keyword evidence="6 9" id="KW-0479">Metal-binding</keyword>
<dbReference type="GO" id="GO:0004535">
    <property type="term" value="F:poly(A)-specific ribonuclease activity"/>
    <property type="evidence" value="ECO:0007669"/>
    <property type="project" value="UniProtKB-UniRule"/>
</dbReference>
<dbReference type="AlphaFoldDB" id="A0A2S5B747"/>
<dbReference type="FunFam" id="3.30.420.10:FF:000028">
    <property type="entry name" value="PAN2-PAN3 deadenylation complex catalytic subunit PAN2"/>
    <property type="match status" value="1"/>
</dbReference>
<gene>
    <name evidence="9" type="primary">PAN2</name>
    <name evidence="12" type="ORF">BMF94_4414</name>
</gene>
<comment type="domain">
    <text evidence="9">The linker, or PAN3 interaction domain (PID), between the WD40 repeats and the pseudo-UCH domain mediates interaction with PAN3.</text>
</comment>
<accession>A0A2S5B747</accession>
<dbReference type="HAMAP" id="MF_03182">
    <property type="entry name" value="PAN2"/>
    <property type="match status" value="1"/>
</dbReference>
<dbReference type="Gene3D" id="2.130.10.10">
    <property type="entry name" value="YVTN repeat-like/Quinoprotein amine dehydrogenase"/>
    <property type="match status" value="1"/>
</dbReference>
<dbReference type="GO" id="GO:0046872">
    <property type="term" value="F:metal ion binding"/>
    <property type="evidence" value="ECO:0007669"/>
    <property type="project" value="UniProtKB-KW"/>
</dbReference>
<dbReference type="Proteomes" id="UP000237144">
    <property type="component" value="Unassembled WGS sequence"/>
</dbReference>
<dbReference type="InterPro" id="IPR038765">
    <property type="entry name" value="Papain-like_cys_pep_sf"/>
</dbReference>
<dbReference type="SUPFAM" id="SSF53098">
    <property type="entry name" value="Ribonuclease H-like"/>
    <property type="match status" value="1"/>
</dbReference>
<dbReference type="PANTHER" id="PTHR15728">
    <property type="entry name" value="DEADENYLATION COMPLEX CATALYTIC SUBUNIT PAN2"/>
    <property type="match status" value="1"/>
</dbReference>
<keyword evidence="7 9" id="KW-0378">Hydrolase</keyword>
<dbReference type="PROSITE" id="PS50235">
    <property type="entry name" value="USP_3"/>
    <property type="match status" value="1"/>
</dbReference>
<feature type="domain" description="USP" evidence="11">
    <location>
        <begin position="524"/>
        <end position="877"/>
    </location>
</feature>
<keyword evidence="3" id="KW-0853">WD repeat</keyword>
<comment type="domain">
    <text evidence="9">Contains a pseudo-UCH domain. This ubiquitin C-terminal hydrolase (UCH)-like or ubiquitin specific protease (USP)-like domain is predicted to be catalytically inactive because it lacks the active site catalytic triad characteristic of thiol proteases, with residues at the equivalent structural positions that are incompatible with catalysis, and it cannot bind ubiquitin. It functions as a structural scaffold for intra- and intermolecular interactions in the complex.</text>
</comment>
<dbReference type="InterPro" id="IPR050785">
    <property type="entry name" value="PAN2-PAN3_catalytic_subunit"/>
</dbReference>
<dbReference type="Gene3D" id="3.30.420.10">
    <property type="entry name" value="Ribonuclease H-like superfamily/Ribonuclease H"/>
    <property type="match status" value="1"/>
</dbReference>
<dbReference type="SUPFAM" id="SSF54001">
    <property type="entry name" value="Cysteine proteinases"/>
    <property type="match status" value="1"/>
</dbReference>
<keyword evidence="2 9" id="KW-0963">Cytoplasm</keyword>
<dbReference type="Pfam" id="PF20770">
    <property type="entry name" value="PAN2_N"/>
    <property type="match status" value="1"/>
</dbReference>
<dbReference type="Pfam" id="PF13423">
    <property type="entry name" value="UCH_1"/>
    <property type="match status" value="1"/>
</dbReference>
<feature type="binding site" evidence="9">
    <location>
        <position position="1094"/>
    </location>
    <ligand>
        <name>a divalent metal cation</name>
        <dbReference type="ChEBI" id="CHEBI:60240"/>
        <note>catalytic</note>
    </ligand>
</feature>
<comment type="similarity">
    <text evidence="9">Belongs to the peptidase C19 family. PAN2 subfamily.</text>
</comment>
<dbReference type="Gene3D" id="3.90.70.10">
    <property type="entry name" value="Cysteine proteinases"/>
    <property type="match status" value="1"/>
</dbReference>
<keyword evidence="8 9" id="KW-0269">Exonuclease</keyword>
<evidence type="ECO:0000256" key="6">
    <source>
        <dbReference type="ARBA" id="ARBA00022723"/>
    </source>
</evidence>
<keyword evidence="4 9" id="KW-0507">mRNA processing</keyword>
<evidence type="ECO:0000256" key="8">
    <source>
        <dbReference type="ARBA" id="ARBA00022839"/>
    </source>
</evidence>
<comment type="catalytic activity">
    <reaction evidence="9">
        <text>Exonucleolytic cleavage of poly(A) to 5'-AMP.</text>
        <dbReference type="EC" id="3.1.13.4"/>
    </reaction>
</comment>
<sequence length="1209" mass="133174">MAYATYNTAGTEASAWQPLPSQYFPTPPTALAFDPLSPLLFAANPNGTIASHFCSPDAGLGGRYTSYRGHWGAVGEMAIDQSGILSVGGGGSMPGRAGGGGSVKLANRRGMTLWSVETDPPVPLTTFAYTPARSSEIVATGPGSDMIVVNLTRGSVVRQPRRSDASSLPQQPSPLSFVHLRRAAQLVGSTITGSLAMLDTRTPEISIGDTVLAHTGGISQLETEGNYIVTIGYTMRHGLPLPDPYLKLFDARYLRPLTPIPFPTPPAFVRFHPRLSGNVVVASSEGRVQTLDLKDIGKGSVFQVETPNVLTSMAVSPTGEGLAFGDADGYVHLWAAQPEEGDAKFCRFEGDIEMPDPIEAPERITWHDDTQNSPLNSIGMPYYDSPLLSLLPAHMTAKHTASHRRVPIDPQVVSSAKTVDFVGYATYPPHLRTVGRRNQARSSANARTAGRVGVDAPMFRSERERAEAKRRRDYGDDAKAEEEPEEEQTVDNKMPKYYRKVEIKYSRFGIEDFDFAFYNKTRYSGLETHITNSYTNSLLQALHYMQPIRTLAKSHTFEACPKENCLLCEAGFLFRMLEDAKGMNCQASNFSRAFGANPQVTALGLIDHESNSAKSVAYSTLIQTFNRYLLEQMNTESSIPSSSTPRILKDGPTSPVLPPLAQLVKFDLHSASVCTTCGAKSDRETGVNVVDLSYPRKAMSNEPQPSTTFASILANSISRETIARLPCSSCKQNTHVRVRRVLPAERALPPVLVVNAGVRTADELDVWRDGRAGTNSRFLKTSFRMRRGAEGQLQVPSDSRAKEGDVEYSLKAMVVQIQTEDDAPHLVALAKVPAEDGQSGSSWHLFNDFLVRPITEEEALSFPGKWKIPAVLFYERNDSASLLDLQNLPMESDPAVLCEDINISKARDRSLIKHQPFRLDELPRKGTLVAIDAEFVSLQQEEAEFHSDGTKKVLRPSRQVLARVSVLRGEGTETGIPFIDDHIHTGEPIVDYLTEFSGIRAGDLDPQHSRHTLVPLKVAYKKLRMLVDLGCVFIGHGLNKDFRIINIYVPPSQIIDTVNIYHLPQRQRKLSLRFLAYAVLHSNIQADTHDSIEDARTALQLYEHYQRLEAEGAWEDTLEDVYREGKQTNFKAPVEPPPASQRSDSPGFGALGPLPMQHLQTQHAQVHAHGMGQMQHGQPQPLPPQQMFVRGVFSPPMPMPPRGPRGFMG</sequence>
<dbReference type="GO" id="GO:0000289">
    <property type="term" value="P:nuclear-transcribed mRNA poly(A) tail shortening"/>
    <property type="evidence" value="ECO:0007669"/>
    <property type="project" value="UniProtKB-UniRule"/>
</dbReference>
<dbReference type="GO" id="GO:0006397">
    <property type="term" value="P:mRNA processing"/>
    <property type="evidence" value="ECO:0007669"/>
    <property type="project" value="UniProtKB-KW"/>
</dbReference>
<dbReference type="InterPro" id="IPR015943">
    <property type="entry name" value="WD40/YVTN_repeat-like_dom_sf"/>
</dbReference>
<keyword evidence="13" id="KW-1185">Reference proteome</keyword>